<dbReference type="PANTHER" id="PTHR10963:SF55">
    <property type="entry name" value="GLYCOSIDE HYDROLASE FAMILY 16 PROTEIN"/>
    <property type="match status" value="1"/>
</dbReference>
<dbReference type="AlphaFoldDB" id="A0A838YQS7"/>
<evidence type="ECO:0000256" key="1">
    <source>
        <dbReference type="ARBA" id="ARBA00006865"/>
    </source>
</evidence>
<dbReference type="GO" id="GO:0005975">
    <property type="term" value="P:carbohydrate metabolic process"/>
    <property type="evidence" value="ECO:0007669"/>
    <property type="project" value="InterPro"/>
</dbReference>
<sequence length="443" mass="48970">MYQNYFVTIFVILFIISCGGGGGSSSSDTSPVGPSNPSITNFVSDKDSIFTNESVTLTWSTQNANSCDRSGDWDGVTSTNGSSSIVLNQVKTYTFTLTCSGTSGTQNATASISVNVLQSTSNEVGFEIYNEDKDSYCKNPQNDSSSYWIDHFDSNILDPNIYSYQTGNGFMAGDSYIAGWGNNEVQYYTSDQPNSAKSYNPSTNTTENLFIQDSKLIIQPIYDINNKFEDPYCIDRDCSTTWDHTSARIITSASSNGNGSKGKTIGINTEVTACFKVPAGTGFWPAIWLLPQGFIEGTKSWPRDGEIDIMEARGRVPGRVGSAVHWGPPRELYSEEIQVPLSVNFQDKFHSLTLVRTQNSIKVYIDTITEPFYEFTSSNNRIMDDYWPFNEDFYLLFNVAVGGDYDSGRLDNNALCVNAECSNLSDPSKGQLQIEYIEVKSID</sequence>
<comment type="similarity">
    <text evidence="1">Belongs to the glycosyl hydrolase 16 family.</text>
</comment>
<dbReference type="CDD" id="cd08023">
    <property type="entry name" value="GH16_laminarinase_like"/>
    <property type="match status" value="1"/>
</dbReference>
<dbReference type="Gene3D" id="2.60.120.200">
    <property type="match status" value="1"/>
</dbReference>
<accession>A0A838YQS7</accession>
<gene>
    <name evidence="3" type="ORF">H2021_00585</name>
</gene>
<dbReference type="EMBL" id="JACETM010000002">
    <property type="protein sequence ID" value="MBA4723691.1"/>
    <property type="molecule type" value="Genomic_DNA"/>
</dbReference>
<dbReference type="PANTHER" id="PTHR10963">
    <property type="entry name" value="GLYCOSYL HYDROLASE-RELATED"/>
    <property type="match status" value="1"/>
</dbReference>
<dbReference type="InterPro" id="IPR013320">
    <property type="entry name" value="ConA-like_dom_sf"/>
</dbReference>
<evidence type="ECO:0000259" key="2">
    <source>
        <dbReference type="PROSITE" id="PS51762"/>
    </source>
</evidence>
<keyword evidence="3" id="KW-0378">Hydrolase</keyword>
<dbReference type="InterPro" id="IPR000757">
    <property type="entry name" value="Beta-glucanase-like"/>
</dbReference>
<dbReference type="PROSITE" id="PS51762">
    <property type="entry name" value="GH16_2"/>
    <property type="match status" value="1"/>
</dbReference>
<reference evidence="3 4" key="1">
    <citation type="submission" date="2020-06" db="EMBL/GenBank/DDBJ databases">
        <title>Dysbiosis in marine aquaculture revealed through microbiome analysis: reverse ecology for environmental sustainability.</title>
        <authorList>
            <person name="Haro-Moreno J.M."/>
            <person name="Coutinho F.H."/>
            <person name="Zaragoza-Solas A."/>
            <person name="Picazo A."/>
            <person name="Almagro-Moreno S."/>
            <person name="Lopez-Perez M."/>
        </authorList>
    </citation>
    <scope>NUCLEOTIDE SEQUENCE [LARGE SCALE GENOMIC DNA]</scope>
    <source>
        <strain evidence="3">MCMED-G42</strain>
    </source>
</reference>
<organism evidence="3 4">
    <name type="scientific">SAR86 cluster bacterium</name>
    <dbReference type="NCBI Taxonomy" id="2030880"/>
    <lineage>
        <taxon>Bacteria</taxon>
        <taxon>Pseudomonadati</taxon>
        <taxon>Pseudomonadota</taxon>
        <taxon>Gammaproteobacteria</taxon>
        <taxon>SAR86 cluster</taxon>
    </lineage>
</organism>
<evidence type="ECO:0000313" key="4">
    <source>
        <dbReference type="Proteomes" id="UP000585327"/>
    </source>
</evidence>
<dbReference type="Proteomes" id="UP000585327">
    <property type="component" value="Unassembled WGS sequence"/>
</dbReference>
<protein>
    <submittedName>
        <fullName evidence="3">Glycoside hydrolase family 16 protein</fullName>
    </submittedName>
</protein>
<name>A0A838YQS7_9GAMM</name>
<dbReference type="SUPFAM" id="SSF49899">
    <property type="entry name" value="Concanavalin A-like lectins/glucanases"/>
    <property type="match status" value="1"/>
</dbReference>
<dbReference type="GO" id="GO:0004553">
    <property type="term" value="F:hydrolase activity, hydrolyzing O-glycosyl compounds"/>
    <property type="evidence" value="ECO:0007669"/>
    <property type="project" value="InterPro"/>
</dbReference>
<dbReference type="InterPro" id="IPR050546">
    <property type="entry name" value="Glycosyl_Hydrlase_16"/>
</dbReference>
<proteinExistence type="inferred from homology"/>
<dbReference type="Pfam" id="PF00722">
    <property type="entry name" value="Glyco_hydro_16"/>
    <property type="match status" value="1"/>
</dbReference>
<feature type="domain" description="GH16" evidence="2">
    <location>
        <begin position="178"/>
        <end position="443"/>
    </location>
</feature>
<comment type="caution">
    <text evidence="3">The sequence shown here is derived from an EMBL/GenBank/DDBJ whole genome shotgun (WGS) entry which is preliminary data.</text>
</comment>
<evidence type="ECO:0000313" key="3">
    <source>
        <dbReference type="EMBL" id="MBA4723691.1"/>
    </source>
</evidence>